<evidence type="ECO:0000313" key="2">
    <source>
        <dbReference type="Proteomes" id="UP000235220"/>
    </source>
</evidence>
<gene>
    <name evidence="3" type="primary">LOC108982319</name>
</gene>
<dbReference type="OrthoDB" id="1935089at2759"/>
<dbReference type="AlphaFoldDB" id="A0A2I4DPX3"/>
<protein>
    <submittedName>
        <fullName evidence="3">Uncharacterized protein LOC108982319 isoform X1</fullName>
    </submittedName>
</protein>
<dbReference type="InterPro" id="IPR005135">
    <property type="entry name" value="Endo/exonuclease/phosphatase"/>
</dbReference>
<dbReference type="PANTHER" id="PTHR33710">
    <property type="entry name" value="BNAC02G09200D PROTEIN"/>
    <property type="match status" value="1"/>
</dbReference>
<evidence type="ECO:0000313" key="3">
    <source>
        <dbReference type="RefSeq" id="XP_018809193.1"/>
    </source>
</evidence>
<dbReference type="InterPro" id="IPR036691">
    <property type="entry name" value="Endo/exonu/phosph_ase_sf"/>
</dbReference>
<reference evidence="3" key="1">
    <citation type="submission" date="2025-08" db="UniProtKB">
        <authorList>
            <consortium name="RefSeq"/>
        </authorList>
    </citation>
    <scope>IDENTIFICATION</scope>
    <source>
        <tissue evidence="3">Leaves</tissue>
    </source>
</reference>
<accession>A0A2I4DPX3</accession>
<feature type="domain" description="Endonuclease/exonuclease/phosphatase" evidence="1">
    <location>
        <begin position="16"/>
        <end position="134"/>
    </location>
</feature>
<dbReference type="RefSeq" id="XP_018809193.1">
    <property type="nucleotide sequence ID" value="XM_018953648.2"/>
</dbReference>
<dbReference type="Gene3D" id="3.60.10.10">
    <property type="entry name" value="Endonuclease/exonuclease/phosphatase"/>
    <property type="match status" value="1"/>
</dbReference>
<dbReference type="KEGG" id="jre:108982319"/>
<organism evidence="2 3">
    <name type="scientific">Juglans regia</name>
    <name type="common">English walnut</name>
    <dbReference type="NCBI Taxonomy" id="51240"/>
    <lineage>
        <taxon>Eukaryota</taxon>
        <taxon>Viridiplantae</taxon>
        <taxon>Streptophyta</taxon>
        <taxon>Embryophyta</taxon>
        <taxon>Tracheophyta</taxon>
        <taxon>Spermatophyta</taxon>
        <taxon>Magnoliopsida</taxon>
        <taxon>eudicotyledons</taxon>
        <taxon>Gunneridae</taxon>
        <taxon>Pentapetalae</taxon>
        <taxon>rosids</taxon>
        <taxon>fabids</taxon>
        <taxon>Fagales</taxon>
        <taxon>Juglandaceae</taxon>
        <taxon>Juglans</taxon>
    </lineage>
</organism>
<name>A0A2I4DPX3_JUGRE</name>
<dbReference type="PANTHER" id="PTHR33710:SF62">
    <property type="entry name" value="DUF4283 DOMAIN PROTEIN"/>
    <property type="match status" value="1"/>
</dbReference>
<evidence type="ECO:0000259" key="1">
    <source>
        <dbReference type="Pfam" id="PF03372"/>
    </source>
</evidence>
<dbReference type="Pfam" id="PF03372">
    <property type="entry name" value="Exo_endo_phos"/>
    <property type="match status" value="1"/>
</dbReference>
<dbReference type="SUPFAM" id="SSF56219">
    <property type="entry name" value="DNase I-like"/>
    <property type="match status" value="1"/>
</dbReference>
<sequence>MVFCSWTVRQSSGNWVLWRSKTNRRSLSWDLLSRVNPGPYPWCLFGDFNEIMVSSEKVGGRERPEFQMRRFREAVEHNNLIDVGCRGNPFIWSNRHLDLTFTKERLDRVFVNHLWQLQGARVVVDTLVAKCSDHTPLVVSLLPRDRGCRLHKRCFMFEASWTKENNCGRVIEDGWRNCLVRGSTVDRLQASLRKCSTDLSRWSRSNCSEEEKLLEEKATCLKRLQDHEGTDMLQREVGLLLDKQDLKWKQRAKANWYKVGDRNIRFFHMCASQRWRRNRIVEVRDSTDILRTGQDRIIIIITWS</sequence>
<dbReference type="GeneID" id="108982319"/>
<dbReference type="Gramene" id="Jr12_08090_p1">
    <property type="protein sequence ID" value="cds.Jr12_08090_p1"/>
    <property type="gene ID" value="Jr12_08090"/>
</dbReference>
<dbReference type="Proteomes" id="UP000235220">
    <property type="component" value="Chromosome 12"/>
</dbReference>
<proteinExistence type="predicted"/>
<dbReference type="GO" id="GO:0003824">
    <property type="term" value="F:catalytic activity"/>
    <property type="evidence" value="ECO:0007669"/>
    <property type="project" value="InterPro"/>
</dbReference>
<keyword evidence="2" id="KW-1185">Reference proteome</keyword>